<feature type="transmembrane region" description="Helical" evidence="8">
    <location>
        <begin position="104"/>
        <end position="125"/>
    </location>
</feature>
<keyword evidence="6 8" id="KW-1133">Transmembrane helix</keyword>
<dbReference type="SUPFAM" id="SSF103473">
    <property type="entry name" value="MFS general substrate transporter"/>
    <property type="match status" value="1"/>
</dbReference>
<proteinExistence type="inferred from homology"/>
<feature type="transmembrane region" description="Helical" evidence="8">
    <location>
        <begin position="79"/>
        <end position="98"/>
    </location>
</feature>
<dbReference type="InterPro" id="IPR036259">
    <property type="entry name" value="MFS_trans_sf"/>
</dbReference>
<dbReference type="InterPro" id="IPR020846">
    <property type="entry name" value="MFS_dom"/>
</dbReference>
<comment type="subcellular location">
    <subcellularLocation>
        <location evidence="2">Membrane</location>
        <topology evidence="2">Multi-pass membrane protein</topology>
    </subcellularLocation>
</comment>
<sequence length="418" mass="44991">MAGKRKAALGFIFVTLLIDVIGFGIIIPVIPKLITHLINGNLSDASRYGGWLMFAFSVMQFLFSPVLGNLSDRYGRRPVLLISLFGFGLDYLFVAFAPSLAWLFVGRLIAGITGASMTTAAAYIADISTPEKRAQNFGMVGAAFGLGFIIGPVIGGVLGQFGPRVPFLAAAALTFINWLYGYFILPESLAPENRRPYSWKRANPVGSLLHLKRYPVILGLVSCLIFIYIGAHATQSTWSYYTMEKFKWNEAWVGYSLGAIGALVAIVQGGLIRYINPKLGAKRSVYLGLALYTIGFILFAFATKGWMMFAFLVPYCVGGIAGPAVQGIISGQVPANEQGELQGALTSLISLTSIVGPPLMTNLFAYFTSAKAPVYFPGAPFLMGAVLTLISLLLAMRSLASYQAKQPATVPETVLTEG</sequence>
<feature type="transmembrane region" description="Helical" evidence="8">
    <location>
        <begin position="214"/>
        <end position="231"/>
    </location>
</feature>
<feature type="transmembrane region" description="Helical" evidence="8">
    <location>
        <begin position="341"/>
        <end position="368"/>
    </location>
</feature>
<evidence type="ECO:0000259" key="9">
    <source>
        <dbReference type="PROSITE" id="PS50850"/>
    </source>
</evidence>
<feature type="transmembrane region" description="Helical" evidence="8">
    <location>
        <begin position="284"/>
        <end position="302"/>
    </location>
</feature>
<evidence type="ECO:0000256" key="3">
    <source>
        <dbReference type="ARBA" id="ARBA00007520"/>
    </source>
</evidence>
<dbReference type="CDD" id="cd17388">
    <property type="entry name" value="MFS_TetA"/>
    <property type="match status" value="1"/>
</dbReference>
<feature type="transmembrane region" description="Helical" evidence="8">
    <location>
        <begin position="251"/>
        <end position="272"/>
    </location>
</feature>
<keyword evidence="11" id="KW-1185">Reference proteome</keyword>
<evidence type="ECO:0000256" key="5">
    <source>
        <dbReference type="ARBA" id="ARBA00022692"/>
    </source>
</evidence>
<feature type="domain" description="Major facilitator superfamily (MFS) profile" evidence="9">
    <location>
        <begin position="8"/>
        <end position="403"/>
    </location>
</feature>
<evidence type="ECO:0000256" key="2">
    <source>
        <dbReference type="ARBA" id="ARBA00004141"/>
    </source>
</evidence>
<gene>
    <name evidence="10" type="ORF">AHMF7605_23555</name>
</gene>
<evidence type="ECO:0000256" key="7">
    <source>
        <dbReference type="ARBA" id="ARBA00023136"/>
    </source>
</evidence>
<dbReference type="EMBL" id="PYFT01000001">
    <property type="protein sequence ID" value="PSR56263.1"/>
    <property type="molecule type" value="Genomic_DNA"/>
</dbReference>
<feature type="transmembrane region" description="Helical" evidence="8">
    <location>
        <begin position="137"/>
        <end position="159"/>
    </location>
</feature>
<evidence type="ECO:0000256" key="6">
    <source>
        <dbReference type="ARBA" id="ARBA00022989"/>
    </source>
</evidence>
<comment type="caution">
    <text evidence="10">The sequence shown here is derived from an EMBL/GenBank/DDBJ whole genome shotgun (WGS) entry which is preliminary data.</text>
</comment>
<feature type="transmembrane region" description="Helical" evidence="8">
    <location>
        <begin position="50"/>
        <end position="67"/>
    </location>
</feature>
<dbReference type="OrthoDB" id="9793283at2"/>
<dbReference type="PROSITE" id="PS50850">
    <property type="entry name" value="MFS"/>
    <property type="match status" value="1"/>
</dbReference>
<name>A0A2T2YL69_9BACT</name>
<organism evidence="10 11">
    <name type="scientific">Adhaeribacter arboris</name>
    <dbReference type="NCBI Taxonomy" id="2072846"/>
    <lineage>
        <taxon>Bacteria</taxon>
        <taxon>Pseudomonadati</taxon>
        <taxon>Bacteroidota</taxon>
        <taxon>Cytophagia</taxon>
        <taxon>Cytophagales</taxon>
        <taxon>Hymenobacteraceae</taxon>
        <taxon>Adhaeribacter</taxon>
    </lineage>
</organism>
<protein>
    <submittedName>
        <fullName evidence="10">Tetracycline resistance MFS efflux pump</fullName>
    </submittedName>
</protein>
<dbReference type="InterPro" id="IPR011701">
    <property type="entry name" value="MFS"/>
</dbReference>
<dbReference type="InterPro" id="IPR001958">
    <property type="entry name" value="Tet-R_TetA/multi-R_MdtG-like"/>
</dbReference>
<evidence type="ECO:0000256" key="8">
    <source>
        <dbReference type="SAM" id="Phobius"/>
    </source>
</evidence>
<evidence type="ECO:0000256" key="4">
    <source>
        <dbReference type="ARBA" id="ARBA00022448"/>
    </source>
</evidence>
<dbReference type="PANTHER" id="PTHR23504">
    <property type="entry name" value="MAJOR FACILITATOR SUPERFAMILY DOMAIN-CONTAINING PROTEIN 10"/>
    <property type="match status" value="1"/>
</dbReference>
<feature type="transmembrane region" description="Helical" evidence="8">
    <location>
        <begin position="308"/>
        <end position="329"/>
    </location>
</feature>
<dbReference type="GO" id="GO:0016020">
    <property type="term" value="C:membrane"/>
    <property type="evidence" value="ECO:0007669"/>
    <property type="project" value="UniProtKB-SubCell"/>
</dbReference>
<comment type="similarity">
    <text evidence="3">Belongs to the major facilitator superfamily. TCR/Tet family.</text>
</comment>
<feature type="transmembrane region" description="Helical" evidence="8">
    <location>
        <begin position="374"/>
        <end position="395"/>
    </location>
</feature>
<evidence type="ECO:0000256" key="1">
    <source>
        <dbReference type="ARBA" id="ARBA00003279"/>
    </source>
</evidence>
<reference evidence="10 11" key="1">
    <citation type="submission" date="2018-03" db="EMBL/GenBank/DDBJ databases">
        <title>Adhaeribacter sp. HMF7605 Genome sequencing and assembly.</title>
        <authorList>
            <person name="Kang H."/>
            <person name="Kang J."/>
            <person name="Cha I."/>
            <person name="Kim H."/>
            <person name="Joh K."/>
        </authorList>
    </citation>
    <scope>NUCLEOTIDE SEQUENCE [LARGE SCALE GENOMIC DNA]</scope>
    <source>
        <strain evidence="10 11">HMF7605</strain>
    </source>
</reference>
<comment type="function">
    <text evidence="1">Resistance to tetracycline by an active tetracycline efflux. This is an energy-dependent process that decreases the accumulation of the antibiotic in whole cells. This protein functions as a metal-tetracycline/H(+) antiporter.</text>
</comment>
<dbReference type="RefSeq" id="WP_106932441.1">
    <property type="nucleotide sequence ID" value="NZ_PYFT01000001.1"/>
</dbReference>
<dbReference type="GO" id="GO:0022857">
    <property type="term" value="F:transmembrane transporter activity"/>
    <property type="evidence" value="ECO:0007669"/>
    <property type="project" value="InterPro"/>
</dbReference>
<dbReference type="Proteomes" id="UP000240357">
    <property type="component" value="Unassembled WGS sequence"/>
</dbReference>
<keyword evidence="7 8" id="KW-0472">Membrane</keyword>
<dbReference type="Gene3D" id="1.20.1250.20">
    <property type="entry name" value="MFS general substrate transporter like domains"/>
    <property type="match status" value="1"/>
</dbReference>
<evidence type="ECO:0000313" key="10">
    <source>
        <dbReference type="EMBL" id="PSR56263.1"/>
    </source>
</evidence>
<accession>A0A2T2YL69</accession>
<keyword evidence="5 8" id="KW-0812">Transmembrane</keyword>
<dbReference type="Pfam" id="PF07690">
    <property type="entry name" value="MFS_1"/>
    <property type="match status" value="1"/>
</dbReference>
<dbReference type="PRINTS" id="PR01035">
    <property type="entry name" value="TCRTETA"/>
</dbReference>
<feature type="transmembrane region" description="Helical" evidence="8">
    <location>
        <begin position="165"/>
        <end position="185"/>
    </location>
</feature>
<evidence type="ECO:0000313" key="11">
    <source>
        <dbReference type="Proteomes" id="UP000240357"/>
    </source>
</evidence>
<dbReference type="InterPro" id="IPR005829">
    <property type="entry name" value="Sugar_transporter_CS"/>
</dbReference>
<keyword evidence="4" id="KW-0813">Transport</keyword>
<dbReference type="AlphaFoldDB" id="A0A2T2YL69"/>
<feature type="transmembrane region" description="Helical" evidence="8">
    <location>
        <begin position="7"/>
        <end position="30"/>
    </location>
</feature>
<dbReference type="PROSITE" id="PS00216">
    <property type="entry name" value="SUGAR_TRANSPORT_1"/>
    <property type="match status" value="1"/>
</dbReference>
<dbReference type="PANTHER" id="PTHR23504:SF15">
    <property type="entry name" value="MAJOR FACILITATOR SUPERFAMILY (MFS) PROFILE DOMAIN-CONTAINING PROTEIN"/>
    <property type="match status" value="1"/>
</dbReference>